<dbReference type="Gene3D" id="3.90.1410.10">
    <property type="entry name" value="set domain protein methyltransferase, domain 1"/>
    <property type="match status" value="1"/>
</dbReference>
<dbReference type="InterPro" id="IPR046341">
    <property type="entry name" value="SET_dom_sf"/>
</dbReference>
<comment type="caution">
    <text evidence="4">The sequence shown here is derived from an EMBL/GenBank/DDBJ whole genome shotgun (WGS) entry which is preliminary data.</text>
</comment>
<evidence type="ECO:0000313" key="5">
    <source>
        <dbReference type="Proteomes" id="UP001162131"/>
    </source>
</evidence>
<evidence type="ECO:0000256" key="3">
    <source>
        <dbReference type="ARBA" id="ARBA00022691"/>
    </source>
</evidence>
<evidence type="ECO:0000256" key="2">
    <source>
        <dbReference type="ARBA" id="ARBA00022679"/>
    </source>
</evidence>
<evidence type="ECO:0000313" key="4">
    <source>
        <dbReference type="EMBL" id="CAG9335987.1"/>
    </source>
</evidence>
<evidence type="ECO:0000256" key="1">
    <source>
        <dbReference type="ARBA" id="ARBA00022603"/>
    </source>
</evidence>
<protein>
    <recommendedName>
        <fullName evidence="6">SET domain-containing protein</fullName>
    </recommendedName>
</protein>
<proteinExistence type="predicted"/>
<keyword evidence="5" id="KW-1185">Reference proteome</keyword>
<evidence type="ECO:0008006" key="6">
    <source>
        <dbReference type="Google" id="ProtNLM"/>
    </source>
</evidence>
<gene>
    <name evidence="4" type="ORF">BSTOLATCC_MIC65295</name>
</gene>
<keyword evidence="2" id="KW-0808">Transferase</keyword>
<dbReference type="SUPFAM" id="SSF81822">
    <property type="entry name" value="RuBisCo LSMT C-terminal, substrate-binding domain"/>
    <property type="match status" value="1"/>
</dbReference>
<dbReference type="Proteomes" id="UP001162131">
    <property type="component" value="Unassembled WGS sequence"/>
</dbReference>
<accession>A0AAU9KEN7</accession>
<dbReference type="PANTHER" id="PTHR13271">
    <property type="entry name" value="UNCHARACTERIZED PUTATIVE METHYLTRANSFERASE"/>
    <property type="match status" value="1"/>
</dbReference>
<dbReference type="CDD" id="cd10527">
    <property type="entry name" value="SET_LSMT"/>
    <property type="match status" value="1"/>
</dbReference>
<dbReference type="InterPro" id="IPR050600">
    <property type="entry name" value="SETD3_SETD6_MTase"/>
</dbReference>
<dbReference type="EMBL" id="CAJZBQ010000063">
    <property type="protein sequence ID" value="CAG9335987.1"/>
    <property type="molecule type" value="Genomic_DNA"/>
</dbReference>
<keyword evidence="1" id="KW-0489">Methyltransferase</keyword>
<sequence>MNSIEILEQDEKMRLFVDWARENDIWVSENIWYPAKFGGKYLGVVSIGNIGNNECLVRVPNETILSVKSLEINEIWNIFEDHYDLFSGISHLYADYKEVIFLIYEYCKGASSKWYHFFNILPKNPEILSDWSYEELSDLHDKILIEETINSKLEEEKATKLLHDLLLNYPSQFPGITLDIIKWSQKIVNTRAFAHCGISLIPFADFFNHGVSHLSYSKENSEDIQNDDNSDDCDFDNDAGIDENAIYMNFTTLCNMKFGKQENFSKKIKTVFEESKLIDEKFYKLGSQEEDVLNDFGDYFVIKTGKNENHGNGSQLFISYGAYSNRMLLQQYGFAVLDNKYNYAYVKIPTTELIIENQIIDNFEIPCIDFKIKRKSLCLKLLRVLRAFAWDESLSYTAFLSPSDLNLELRIMHHALLILNKQLADFPTSIDEDYALLSQRTHERLEFSIIYRIEIKRCIFSQIKYFQILTEIISRMMQGELFECSARLVPGIENENDYKGNRKAIKTYLDCLRIFHTI</sequence>
<organism evidence="4 5">
    <name type="scientific">Blepharisma stoltei</name>
    <dbReference type="NCBI Taxonomy" id="1481888"/>
    <lineage>
        <taxon>Eukaryota</taxon>
        <taxon>Sar</taxon>
        <taxon>Alveolata</taxon>
        <taxon>Ciliophora</taxon>
        <taxon>Postciliodesmatophora</taxon>
        <taxon>Heterotrichea</taxon>
        <taxon>Heterotrichida</taxon>
        <taxon>Blepharismidae</taxon>
        <taxon>Blepharisma</taxon>
    </lineage>
</organism>
<dbReference type="GO" id="GO:0032259">
    <property type="term" value="P:methylation"/>
    <property type="evidence" value="ECO:0007669"/>
    <property type="project" value="UniProtKB-KW"/>
</dbReference>
<dbReference type="InterPro" id="IPR036464">
    <property type="entry name" value="Rubisco_LSMT_subst-bd_sf"/>
</dbReference>
<dbReference type="AlphaFoldDB" id="A0AAU9KEN7"/>
<dbReference type="GO" id="GO:0016279">
    <property type="term" value="F:protein-lysine N-methyltransferase activity"/>
    <property type="evidence" value="ECO:0007669"/>
    <property type="project" value="TreeGrafter"/>
</dbReference>
<name>A0AAU9KEN7_9CILI</name>
<reference evidence="4" key="1">
    <citation type="submission" date="2021-09" db="EMBL/GenBank/DDBJ databases">
        <authorList>
            <consortium name="AG Swart"/>
            <person name="Singh M."/>
            <person name="Singh A."/>
            <person name="Seah K."/>
            <person name="Emmerich C."/>
        </authorList>
    </citation>
    <scope>NUCLEOTIDE SEQUENCE</scope>
    <source>
        <strain evidence="4">ATCC30299</strain>
    </source>
</reference>
<keyword evidence="3" id="KW-0949">S-adenosyl-L-methionine</keyword>
<dbReference type="SUPFAM" id="SSF82199">
    <property type="entry name" value="SET domain"/>
    <property type="match status" value="1"/>
</dbReference>